<dbReference type="Pfam" id="PF08316">
    <property type="entry name" value="Pal1"/>
    <property type="match status" value="1"/>
</dbReference>
<feature type="region of interest" description="Disordered" evidence="1">
    <location>
        <begin position="389"/>
        <end position="463"/>
    </location>
</feature>
<evidence type="ECO:0000313" key="3">
    <source>
        <dbReference type="Proteomes" id="UP000799441"/>
    </source>
</evidence>
<dbReference type="GO" id="GO:0005737">
    <property type="term" value="C:cytoplasm"/>
    <property type="evidence" value="ECO:0007669"/>
    <property type="project" value="TreeGrafter"/>
</dbReference>
<dbReference type="AlphaFoldDB" id="A0A9P4Q0Z2"/>
<evidence type="ECO:0000313" key="2">
    <source>
        <dbReference type="EMBL" id="KAF2717485.1"/>
    </source>
</evidence>
<feature type="compositionally biased region" description="Basic and acidic residues" evidence="1">
    <location>
        <begin position="102"/>
        <end position="154"/>
    </location>
</feature>
<feature type="compositionally biased region" description="Polar residues" evidence="1">
    <location>
        <begin position="398"/>
        <end position="414"/>
    </location>
</feature>
<proteinExistence type="predicted"/>
<dbReference type="PANTHER" id="PTHR28307:SF2">
    <property type="entry name" value="PROTEIN PAL1"/>
    <property type="match status" value="1"/>
</dbReference>
<organism evidence="2 3">
    <name type="scientific">Polychaeton citri CBS 116435</name>
    <dbReference type="NCBI Taxonomy" id="1314669"/>
    <lineage>
        <taxon>Eukaryota</taxon>
        <taxon>Fungi</taxon>
        <taxon>Dikarya</taxon>
        <taxon>Ascomycota</taxon>
        <taxon>Pezizomycotina</taxon>
        <taxon>Dothideomycetes</taxon>
        <taxon>Dothideomycetidae</taxon>
        <taxon>Capnodiales</taxon>
        <taxon>Capnodiaceae</taxon>
        <taxon>Polychaeton</taxon>
    </lineage>
</organism>
<feature type="compositionally biased region" description="Basic residues" evidence="1">
    <location>
        <begin position="452"/>
        <end position="463"/>
    </location>
</feature>
<dbReference type="PANTHER" id="PTHR28307">
    <property type="entry name" value="PROTEIN PAL1"/>
    <property type="match status" value="1"/>
</dbReference>
<reference evidence="2" key="1">
    <citation type="journal article" date="2020" name="Stud. Mycol.">
        <title>101 Dothideomycetes genomes: a test case for predicting lifestyles and emergence of pathogens.</title>
        <authorList>
            <person name="Haridas S."/>
            <person name="Albert R."/>
            <person name="Binder M."/>
            <person name="Bloem J."/>
            <person name="Labutti K."/>
            <person name="Salamov A."/>
            <person name="Andreopoulos B."/>
            <person name="Baker S."/>
            <person name="Barry K."/>
            <person name="Bills G."/>
            <person name="Bluhm B."/>
            <person name="Cannon C."/>
            <person name="Castanera R."/>
            <person name="Culley D."/>
            <person name="Daum C."/>
            <person name="Ezra D."/>
            <person name="Gonzalez J."/>
            <person name="Henrissat B."/>
            <person name="Kuo A."/>
            <person name="Liang C."/>
            <person name="Lipzen A."/>
            <person name="Lutzoni F."/>
            <person name="Magnuson J."/>
            <person name="Mondo S."/>
            <person name="Nolan M."/>
            <person name="Ohm R."/>
            <person name="Pangilinan J."/>
            <person name="Park H.-J."/>
            <person name="Ramirez L."/>
            <person name="Alfaro M."/>
            <person name="Sun H."/>
            <person name="Tritt A."/>
            <person name="Yoshinaga Y."/>
            <person name="Zwiers L.-H."/>
            <person name="Turgeon B."/>
            <person name="Goodwin S."/>
            <person name="Spatafora J."/>
            <person name="Crous P."/>
            <person name="Grigoriev I."/>
        </authorList>
    </citation>
    <scope>NUCLEOTIDE SEQUENCE</scope>
    <source>
        <strain evidence="2">CBS 116435</strain>
    </source>
</reference>
<dbReference type="EMBL" id="MU003843">
    <property type="protein sequence ID" value="KAF2717485.1"/>
    <property type="molecule type" value="Genomic_DNA"/>
</dbReference>
<feature type="compositionally biased region" description="Basic and acidic residues" evidence="1">
    <location>
        <begin position="279"/>
        <end position="289"/>
    </location>
</feature>
<name>A0A9P4Q0Z2_9PEZI</name>
<comment type="caution">
    <text evidence="2">The sequence shown here is derived from an EMBL/GenBank/DDBJ whole genome shotgun (WGS) entry which is preliminary data.</text>
</comment>
<keyword evidence="3" id="KW-1185">Reference proteome</keyword>
<evidence type="ECO:0000256" key="1">
    <source>
        <dbReference type="SAM" id="MobiDB-lite"/>
    </source>
</evidence>
<feature type="region of interest" description="Disordered" evidence="1">
    <location>
        <begin position="38"/>
        <end position="158"/>
    </location>
</feature>
<sequence length="463" mass="52091">MIDSQQYQQQSAVMSAVMAPMDRWQRFVDALANKTPEQNEMSLLDKPASNGQAFRPPPRAGTLPAQKADERRDRSQGALRPTGSPQRGAPRQRPRGLSESSVMEKERDNRRERERAERPQRTESEERRRRERRREREERHRREKEKGKKTEKQAKGQRGLDIIDKLDVTGIYGQGLFHHDGPFDACNPHRNKARNRHAPMQAFPTDSMNMRLGGSGPINKQLNLDQIHGRGAEGFETYNSTRKQQEPQYFDAKQRADPVHGEETYGLGTSTFLEGAPVSRRELQRRESNDQGGDVVGGDLQRKKSLAQRLRGASQARRRAGSNADEFRSPEARYLNSEAVFDTSPPGERKPISAGGPSRAVKYTNENEINPFDNDYEAAYEKKGAQIKEQEIGASRQRAASSPKVNALQRSITADSAAGIRVTRGSDEQERQGRSGSTGGGLLSRMRSLKGGPRRPRGERRES</sequence>
<dbReference type="Proteomes" id="UP000799441">
    <property type="component" value="Unassembled WGS sequence"/>
</dbReference>
<accession>A0A9P4Q0Z2</accession>
<dbReference type="OrthoDB" id="5352132at2759"/>
<protein>
    <submittedName>
        <fullName evidence="2">Pal1-domain-containing protein</fullName>
    </submittedName>
</protein>
<feature type="compositionally biased region" description="Basic and acidic residues" evidence="1">
    <location>
        <begin position="424"/>
        <end position="433"/>
    </location>
</feature>
<feature type="region of interest" description="Disordered" evidence="1">
    <location>
        <begin position="277"/>
        <end position="360"/>
    </location>
</feature>
<dbReference type="InterPro" id="IPR013226">
    <property type="entry name" value="Pal1"/>
</dbReference>
<gene>
    <name evidence="2" type="ORF">K431DRAFT_154006</name>
</gene>